<dbReference type="EMBL" id="DS268111">
    <property type="protein sequence ID" value="KMM69017.1"/>
    <property type="molecule type" value="Genomic_DNA"/>
</dbReference>
<protein>
    <submittedName>
        <fullName evidence="1">Uncharacterized protein</fullName>
    </submittedName>
</protein>
<organism evidence="1 2">
    <name type="scientific">Coccidioides posadasii RMSCC 3488</name>
    <dbReference type="NCBI Taxonomy" id="454284"/>
    <lineage>
        <taxon>Eukaryota</taxon>
        <taxon>Fungi</taxon>
        <taxon>Dikarya</taxon>
        <taxon>Ascomycota</taxon>
        <taxon>Pezizomycotina</taxon>
        <taxon>Eurotiomycetes</taxon>
        <taxon>Eurotiomycetidae</taxon>
        <taxon>Onygenales</taxon>
        <taxon>Onygenaceae</taxon>
        <taxon>Coccidioides</taxon>
    </lineage>
</organism>
<dbReference type="AlphaFoldDB" id="A0A0J6IBJ1"/>
<accession>A0A0J6IBJ1</accession>
<proteinExistence type="predicted"/>
<reference evidence="2" key="2">
    <citation type="journal article" date="2009" name="Genome Res.">
        <title>Comparative genomic analyses of the human fungal pathogens Coccidioides and their relatives.</title>
        <authorList>
            <person name="Sharpton T.J."/>
            <person name="Stajich J.E."/>
            <person name="Rounsley S.D."/>
            <person name="Gardner M.J."/>
            <person name="Wortman J.R."/>
            <person name="Jordar V.S."/>
            <person name="Maiti R."/>
            <person name="Kodira C.D."/>
            <person name="Neafsey D.E."/>
            <person name="Zeng Q."/>
            <person name="Hung C.-Y."/>
            <person name="McMahan C."/>
            <person name="Muszewska A."/>
            <person name="Grynberg M."/>
            <person name="Mandel M.A."/>
            <person name="Kellner E.M."/>
            <person name="Barker B.M."/>
            <person name="Galgiani J.N."/>
            <person name="Orbach M.J."/>
            <person name="Kirkland T.N."/>
            <person name="Cole G.T."/>
            <person name="Henn M.R."/>
            <person name="Birren B.W."/>
            <person name="Taylor J.W."/>
        </authorList>
    </citation>
    <scope>NUCLEOTIDE SEQUENCE [LARGE SCALE GENOMIC DNA]</scope>
    <source>
        <strain evidence="2">RMSCC 3488</strain>
    </source>
</reference>
<gene>
    <name evidence="1" type="ORF">CPAG_05340</name>
</gene>
<dbReference type="OrthoDB" id="5401170at2759"/>
<dbReference type="Proteomes" id="UP000054567">
    <property type="component" value="Unassembled WGS sequence"/>
</dbReference>
<evidence type="ECO:0000313" key="2">
    <source>
        <dbReference type="Proteomes" id="UP000054567"/>
    </source>
</evidence>
<reference evidence="1 2" key="1">
    <citation type="submission" date="2007-06" db="EMBL/GenBank/DDBJ databases">
        <title>The Genome Sequence of Coccidioides posadasii RMSCC_3488.</title>
        <authorList>
            <consortium name="Coccidioides Genome Resources Consortium"/>
            <consortium name="The Broad Institute Genome Sequencing Platform"/>
            <person name="Henn M.R."/>
            <person name="Sykes S."/>
            <person name="Young S."/>
            <person name="Jaffe D."/>
            <person name="Berlin A."/>
            <person name="Alvarez P."/>
            <person name="Butler J."/>
            <person name="Gnerre S."/>
            <person name="Grabherr M."/>
            <person name="Mauceli E."/>
            <person name="Brockman W."/>
            <person name="Kodira C."/>
            <person name="Alvarado L."/>
            <person name="Zeng Q."/>
            <person name="Crawford M."/>
            <person name="Antoine C."/>
            <person name="Devon K."/>
            <person name="Galgiani J."/>
            <person name="Orsborn K."/>
            <person name="Lewis M.L."/>
            <person name="Nusbaum C."/>
            <person name="Galagan J."/>
            <person name="Birren B."/>
        </authorList>
    </citation>
    <scope>NUCLEOTIDE SEQUENCE [LARGE SCALE GENOMIC DNA]</scope>
    <source>
        <strain evidence="1 2">RMSCC 3488</strain>
    </source>
</reference>
<sequence>MISPPNPSRCASSIPPIYNYTLTSDSVQQLAMKVVYGKKWIGDQFDGHGFEFPDGSTWEIKEKISEEALLFPDRHKEDLRSDKGKDAGKDAIMKIRMQIPPDPDIADPNSEKRESIARNEAGLWSRRELSSLEYLTDRGCSVTPKLLAWAGCSANGAPMGPQRLYPYHRHGEGHRRIFGNLPGSSIQAAGKDSRCFPPLVEHLIYDPKKNRCYIIDYEDVNFLQLANPLRRAREEFCKWSLTGRDRQK</sequence>
<evidence type="ECO:0000313" key="1">
    <source>
        <dbReference type="EMBL" id="KMM69017.1"/>
    </source>
</evidence>
<reference evidence="2" key="3">
    <citation type="journal article" date="2010" name="Genome Res.">
        <title>Population genomic sequencing of Coccidioides fungi reveals recent hybridization and transposon control.</title>
        <authorList>
            <person name="Neafsey D.E."/>
            <person name="Barker B.M."/>
            <person name="Sharpton T.J."/>
            <person name="Stajich J.E."/>
            <person name="Park D.J."/>
            <person name="Whiston E."/>
            <person name="Hung C.-Y."/>
            <person name="McMahan C."/>
            <person name="White J."/>
            <person name="Sykes S."/>
            <person name="Heiman D."/>
            <person name="Young S."/>
            <person name="Zeng Q."/>
            <person name="Abouelleil A."/>
            <person name="Aftuck L."/>
            <person name="Bessette D."/>
            <person name="Brown A."/>
            <person name="FitzGerald M."/>
            <person name="Lui A."/>
            <person name="Macdonald J.P."/>
            <person name="Priest M."/>
            <person name="Orbach M.J."/>
            <person name="Galgiani J.N."/>
            <person name="Kirkland T.N."/>
            <person name="Cole G.T."/>
            <person name="Birren B.W."/>
            <person name="Henn M.R."/>
            <person name="Taylor J.W."/>
            <person name="Rounsley S.D."/>
        </authorList>
    </citation>
    <scope>NUCLEOTIDE SEQUENCE [LARGE SCALE GENOMIC DNA]</scope>
    <source>
        <strain evidence="2">RMSCC 3488</strain>
    </source>
</reference>
<dbReference type="VEuPathDB" id="FungiDB:CPAG_05340"/>
<name>A0A0J6IBJ1_COCPO</name>